<evidence type="ECO:0000313" key="2">
    <source>
        <dbReference type="Proteomes" id="UP000251692"/>
    </source>
</evidence>
<accession>A0A364RFA8</accession>
<proteinExistence type="predicted"/>
<reference evidence="1 2" key="2">
    <citation type="submission" date="2018-07" db="EMBL/GenBank/DDBJ databases">
        <title>Pontibacter sp. 2b14 genomic sequence and assembly.</title>
        <authorList>
            <person name="Du Z.-J."/>
        </authorList>
    </citation>
    <scope>NUCLEOTIDE SEQUENCE [LARGE SCALE GENOMIC DNA]</scope>
    <source>
        <strain evidence="1 2">2b14</strain>
    </source>
</reference>
<dbReference type="Proteomes" id="UP000251692">
    <property type="component" value="Unassembled WGS sequence"/>
</dbReference>
<name>A0A364RFA8_9BACT</name>
<gene>
    <name evidence="1" type="ORF">DP923_06985</name>
</gene>
<dbReference type="EMBL" id="QMDV01000002">
    <property type="protein sequence ID" value="RAU82979.1"/>
    <property type="molecule type" value="Genomic_DNA"/>
</dbReference>
<keyword evidence="2" id="KW-1185">Reference proteome</keyword>
<evidence type="ECO:0000313" key="1">
    <source>
        <dbReference type="EMBL" id="RAU82979.1"/>
    </source>
</evidence>
<dbReference type="PROSITE" id="PS51257">
    <property type="entry name" value="PROKAR_LIPOPROTEIN"/>
    <property type="match status" value="1"/>
</dbReference>
<organism evidence="1 2">
    <name type="scientific">Pontibacter arcticus</name>
    <dbReference type="NCBI Taxonomy" id="2080288"/>
    <lineage>
        <taxon>Bacteria</taxon>
        <taxon>Pseudomonadati</taxon>
        <taxon>Bacteroidota</taxon>
        <taxon>Cytophagia</taxon>
        <taxon>Cytophagales</taxon>
        <taxon>Hymenobacteraceae</taxon>
        <taxon>Pontibacter</taxon>
    </lineage>
</organism>
<sequence>MARMNYFETKEKPMRRTSKFSMLLLFFALMVLGSCSTTKESDPLVQDELKDFRDWVNTQTNTVAERTSQDWKRSKEDFQMRTAELDHKQENFSEEVREEYQTLKDNFNRLAEKEASRPAQEAALPEWEERLLSTYSDYSTITKQNVRDVYIYFMENVRTQHTNWSNDDWDMAKLVLEKLNTRKDAIDDGLETDAEVKIKALEMEFRTLENGADLSGN</sequence>
<comment type="caution">
    <text evidence="1">The sequence shown here is derived from an EMBL/GenBank/DDBJ whole genome shotgun (WGS) entry which is preliminary data.</text>
</comment>
<reference evidence="1 2" key="1">
    <citation type="submission" date="2018-06" db="EMBL/GenBank/DDBJ databases">
        <authorList>
            <person name="Liu Z.-W."/>
        </authorList>
    </citation>
    <scope>NUCLEOTIDE SEQUENCE [LARGE SCALE GENOMIC DNA]</scope>
    <source>
        <strain evidence="1 2">2b14</strain>
    </source>
</reference>
<dbReference type="AlphaFoldDB" id="A0A364RFA8"/>
<protein>
    <submittedName>
        <fullName evidence="1">Uncharacterized protein</fullName>
    </submittedName>
</protein>